<reference evidence="2 3" key="1">
    <citation type="submission" date="2018-04" db="EMBL/GenBank/DDBJ databases">
        <title>Novel Campyloabacter and Helicobacter Species and Strains.</title>
        <authorList>
            <person name="Mannion A.J."/>
            <person name="Shen Z."/>
            <person name="Fox J.G."/>
        </authorList>
    </citation>
    <scope>NUCLEOTIDE SEQUENCE [LARGE SCALE GENOMIC DNA]</scope>
    <source>
        <strain evidence="2 3">MIT 04-9366</strain>
    </source>
</reference>
<dbReference type="Pfam" id="PF11074">
    <property type="entry name" value="DUF2779"/>
    <property type="match status" value="1"/>
</dbReference>
<evidence type="ECO:0000313" key="2">
    <source>
        <dbReference type="EMBL" id="RDU70282.1"/>
    </source>
</evidence>
<comment type="caution">
    <text evidence="2">The sequence shown here is derived from an EMBL/GenBank/DDBJ whole genome shotgun (WGS) entry which is preliminary data.</text>
</comment>
<sequence length="492" mass="56703">MFSKSLYTRGLQCPKSLWLKKRKPSVITPPDSSREAIFSNGDDVGSLAHALFPNGKEIVFEGSSFDEKIKQSKEWIEQGKSVIYEATFKYDDVLVMVDILVFKEGRAHIYEVKSSTSVKEIYKNDVAIQYYVLNGLGYEIGSANVVHINSDYVRGESLELEKFFAIEDISEIVKEKQKDIPSRLQDFREMLKGEEPNVEIGMHCLNPYECDACEYCWEEQRGIPSYSVFDIAKLKWEKRFELYHSGITKLEEIEDLSPFNEGQKLQILSEKNPQIVIKKDKIQSFLSTLKYPIYHLDFETFQQSIPQWKGISPYEQIPFQYSLHIDYGDGRLEHREFLAQEGSDPREELVKSLLQDIPQNAMLMAYNASFERGVIHKLSRAFGKYSQELKNLASNIVDLMTPFADKDCYHPAMKGSYSIKKVLPALVPEMQNAYKDLELIHDGGEAMSAYASLHLLPQKEREAYREALLKYCYLDTLAMVKVLEKLKEAIEK</sequence>
<proteinExistence type="predicted"/>
<accession>A0A3D8IYD9</accession>
<dbReference type="InterPro" id="IPR011604">
    <property type="entry name" value="PDDEXK-like_dom_sf"/>
</dbReference>
<dbReference type="AlphaFoldDB" id="A0A3D8IYD9"/>
<dbReference type="OrthoDB" id="9783873at2"/>
<organism evidence="2 3">
    <name type="scientific">Helicobacter brantae</name>
    <dbReference type="NCBI Taxonomy" id="375927"/>
    <lineage>
        <taxon>Bacteria</taxon>
        <taxon>Pseudomonadati</taxon>
        <taxon>Campylobacterota</taxon>
        <taxon>Epsilonproteobacteria</taxon>
        <taxon>Campylobacterales</taxon>
        <taxon>Helicobacteraceae</taxon>
        <taxon>Helicobacter</taxon>
    </lineage>
</organism>
<evidence type="ECO:0000259" key="1">
    <source>
        <dbReference type="Pfam" id="PF11074"/>
    </source>
</evidence>
<keyword evidence="3" id="KW-1185">Reference proteome</keyword>
<gene>
    <name evidence="2" type="ORF">CQA58_06040</name>
</gene>
<name>A0A3D8IYD9_9HELI</name>
<dbReference type="Proteomes" id="UP000257045">
    <property type="component" value="Unassembled WGS sequence"/>
</dbReference>
<dbReference type="InterPro" id="IPR021301">
    <property type="entry name" value="DUF2779"/>
</dbReference>
<evidence type="ECO:0000313" key="3">
    <source>
        <dbReference type="Proteomes" id="UP000257045"/>
    </source>
</evidence>
<feature type="domain" description="DUF2779" evidence="1">
    <location>
        <begin position="294"/>
        <end position="418"/>
    </location>
</feature>
<dbReference type="Gene3D" id="3.90.320.10">
    <property type="match status" value="1"/>
</dbReference>
<protein>
    <submittedName>
        <fullName evidence="2">DUF2779 domain-containing protein</fullName>
    </submittedName>
</protein>
<dbReference type="EMBL" id="NXLV01000011">
    <property type="protein sequence ID" value="RDU70282.1"/>
    <property type="molecule type" value="Genomic_DNA"/>
</dbReference>
<dbReference type="RefSeq" id="WP_115569829.1">
    <property type="nucleotide sequence ID" value="NZ_NXLV01000011.1"/>
</dbReference>